<dbReference type="GO" id="GO:0015628">
    <property type="term" value="P:protein secretion by the type II secretion system"/>
    <property type="evidence" value="ECO:0007669"/>
    <property type="project" value="InterPro"/>
</dbReference>
<evidence type="ECO:0000256" key="2">
    <source>
        <dbReference type="ARBA" id="ARBA00011084"/>
    </source>
</evidence>
<protein>
    <recommendedName>
        <fullName evidence="3">Type II secretion system protein J</fullName>
    </recommendedName>
</protein>
<dbReference type="Pfam" id="PF11612">
    <property type="entry name" value="T2SSJ"/>
    <property type="match status" value="1"/>
</dbReference>
<comment type="subcellular location">
    <subcellularLocation>
        <location evidence="1">Cell inner membrane</location>
        <topology evidence="1">Single-pass membrane protein</topology>
    </subcellularLocation>
</comment>
<dbReference type="PROSITE" id="PS51257">
    <property type="entry name" value="PROKAR_LIPOPROTEIN"/>
    <property type="match status" value="1"/>
</dbReference>
<dbReference type="PANTHER" id="PTHR39583">
    <property type="entry name" value="TYPE II SECRETION SYSTEM PROTEIN J-RELATED"/>
    <property type="match status" value="1"/>
</dbReference>
<dbReference type="Gene3D" id="2.10.70.20">
    <property type="entry name" value="gspk-gspi-gspj complex like domains"/>
    <property type="match status" value="1"/>
</dbReference>
<organism evidence="11 13">
    <name type="scientific">Pseudomonas helleri</name>
    <dbReference type="NCBI Taxonomy" id="1608996"/>
    <lineage>
        <taxon>Bacteria</taxon>
        <taxon>Pseudomonadati</taxon>
        <taxon>Pseudomonadota</taxon>
        <taxon>Gammaproteobacteria</taxon>
        <taxon>Pseudomonadales</taxon>
        <taxon>Pseudomonadaceae</taxon>
        <taxon>Pseudomonas</taxon>
    </lineage>
</organism>
<dbReference type="EMBL" id="WIWI01000042">
    <property type="protein sequence ID" value="MQT90654.1"/>
    <property type="molecule type" value="Genomic_DNA"/>
</dbReference>
<feature type="transmembrane region" description="Helical" evidence="10">
    <location>
        <begin position="6"/>
        <end position="31"/>
    </location>
</feature>
<dbReference type="GO" id="GO:0005886">
    <property type="term" value="C:plasma membrane"/>
    <property type="evidence" value="ECO:0007669"/>
    <property type="project" value="UniProtKB-SubCell"/>
</dbReference>
<evidence type="ECO:0000313" key="13">
    <source>
        <dbReference type="Proteomes" id="UP000441404"/>
    </source>
</evidence>
<evidence type="ECO:0000256" key="3">
    <source>
        <dbReference type="ARBA" id="ARBA00021539"/>
    </source>
</evidence>
<dbReference type="InterPro" id="IPR010055">
    <property type="entry name" value="T2SS_protein-GspJ"/>
</dbReference>
<proteinExistence type="inferred from homology"/>
<keyword evidence="8 10" id="KW-1133">Transmembrane helix</keyword>
<accession>A0A6A7YHY9</accession>
<comment type="similarity">
    <text evidence="2">Belongs to the GSP J family.</text>
</comment>
<dbReference type="Proteomes" id="UP000489190">
    <property type="component" value="Unassembled WGS sequence"/>
</dbReference>
<keyword evidence="9 10" id="KW-0472">Membrane</keyword>
<dbReference type="InterPro" id="IPR051621">
    <property type="entry name" value="T2SS_protein_J"/>
</dbReference>
<dbReference type="InterPro" id="IPR045584">
    <property type="entry name" value="Pilin-like"/>
</dbReference>
<dbReference type="AlphaFoldDB" id="A0A6A7YHY9"/>
<evidence type="ECO:0000313" key="12">
    <source>
        <dbReference type="EMBL" id="MQT90654.1"/>
    </source>
</evidence>
<dbReference type="EMBL" id="WIWJ01000001">
    <property type="protein sequence ID" value="MQT45231.1"/>
    <property type="molecule type" value="Genomic_DNA"/>
</dbReference>
<evidence type="ECO:0000256" key="1">
    <source>
        <dbReference type="ARBA" id="ARBA00004377"/>
    </source>
</evidence>
<evidence type="ECO:0000256" key="9">
    <source>
        <dbReference type="ARBA" id="ARBA00023136"/>
    </source>
</evidence>
<evidence type="ECO:0000256" key="4">
    <source>
        <dbReference type="ARBA" id="ARBA00022475"/>
    </source>
</evidence>
<gene>
    <name evidence="12" type="ORF">GHO39_16130</name>
    <name evidence="11" type="ORF">GHO40_00540</name>
</gene>
<evidence type="ECO:0000313" key="11">
    <source>
        <dbReference type="EMBL" id="MQT45231.1"/>
    </source>
</evidence>
<dbReference type="GO" id="GO:0015627">
    <property type="term" value="C:type II protein secretion system complex"/>
    <property type="evidence" value="ECO:0007669"/>
    <property type="project" value="InterPro"/>
</dbReference>
<evidence type="ECO:0000256" key="7">
    <source>
        <dbReference type="ARBA" id="ARBA00022692"/>
    </source>
</evidence>
<comment type="caution">
    <text evidence="11">The sequence shown here is derived from an EMBL/GenBank/DDBJ whole genome shotgun (WGS) entry which is preliminary data.</text>
</comment>
<reference evidence="13 14" key="1">
    <citation type="submission" date="2019-10" db="EMBL/GenBank/DDBJ databases">
        <title>Evaluation of single-gene subtyping targets for Pseudomonas.</title>
        <authorList>
            <person name="Reichler S.J."/>
            <person name="Orsi R.H."/>
            <person name="Wiedmann M."/>
            <person name="Martin N.H."/>
            <person name="Murphy S.I."/>
        </authorList>
    </citation>
    <scope>NUCLEOTIDE SEQUENCE [LARGE SCALE GENOMIC DNA]</scope>
    <source>
        <strain evidence="12 14">FSL R10-3254</strain>
        <strain evidence="11 13">FSL R10-3257</strain>
    </source>
</reference>
<dbReference type="PROSITE" id="PS00409">
    <property type="entry name" value="PROKAR_NTER_METHYL"/>
    <property type="match status" value="1"/>
</dbReference>
<dbReference type="Pfam" id="PF07963">
    <property type="entry name" value="N_methyl"/>
    <property type="match status" value="1"/>
</dbReference>
<dbReference type="NCBIfam" id="TIGR02532">
    <property type="entry name" value="IV_pilin_GFxxxE"/>
    <property type="match status" value="1"/>
</dbReference>
<keyword evidence="5" id="KW-0488">Methylation</keyword>
<dbReference type="Gene3D" id="3.10.610.10">
    <property type="entry name" value="GSPII I/J protein-like"/>
    <property type="match status" value="1"/>
</dbReference>
<dbReference type="InterPro" id="IPR012902">
    <property type="entry name" value="N_methyl_site"/>
</dbReference>
<keyword evidence="7 10" id="KW-0812">Transmembrane</keyword>
<evidence type="ECO:0000256" key="10">
    <source>
        <dbReference type="SAM" id="Phobius"/>
    </source>
</evidence>
<evidence type="ECO:0000256" key="8">
    <source>
        <dbReference type="ARBA" id="ARBA00022989"/>
    </source>
</evidence>
<keyword evidence="4" id="KW-1003">Cell membrane</keyword>
<dbReference type="PANTHER" id="PTHR39583:SF2">
    <property type="entry name" value="TYPE II SECRETION SYSTEM PROTEIN J"/>
    <property type="match status" value="1"/>
</dbReference>
<sequence length="186" mass="21100">MTKRQAGFTLLELVIAIAIFALLGVACWRLFDGVLRAERSSSAHEQTLRGLQRAVAVIERDVLHLHTSAKAPGLALYPSQLNLRRANWRNPLGQPRSELQDVSYTLENGELWRYSQGLEGGELQKQKLLTDVRDLRWRLYDPAVGWRTDWPTGKAAPKGTPRALEVQFSTGRFEQLRRVMLLPEGQ</sequence>
<name>A0A6A7YHY9_9PSED</name>
<keyword evidence="6" id="KW-0997">Cell inner membrane</keyword>
<evidence type="ECO:0000256" key="6">
    <source>
        <dbReference type="ARBA" id="ARBA00022519"/>
    </source>
</evidence>
<evidence type="ECO:0000256" key="5">
    <source>
        <dbReference type="ARBA" id="ARBA00022481"/>
    </source>
</evidence>
<evidence type="ECO:0000313" key="14">
    <source>
        <dbReference type="Proteomes" id="UP000489190"/>
    </source>
</evidence>
<dbReference type="SUPFAM" id="SSF54523">
    <property type="entry name" value="Pili subunits"/>
    <property type="match status" value="1"/>
</dbReference>
<dbReference type="Proteomes" id="UP000441404">
    <property type="component" value="Unassembled WGS sequence"/>
</dbReference>
<dbReference type="RefSeq" id="WP_153329343.1">
    <property type="nucleotide sequence ID" value="NZ_WIWI01000042.1"/>
</dbReference>